<sequence length="133" mass="15015">METNRIRPLTLAAVYPPCKAPAMMATPVVILVSAFRCGNTNRYSQNLETQWFKEEPNVGFPQVQIIIFAIIFFLCEDERANRQKLPEPMGRRVRKCKASAHWRVAEFSSVGSSPRRGGSLTADFRETSSPLLL</sequence>
<comment type="caution">
    <text evidence="3">The sequence shown here is derived from an EMBL/GenBank/DDBJ whole genome shotgun (WGS) entry which is preliminary data.</text>
</comment>
<reference evidence="3 4" key="1">
    <citation type="submission" date="2021-06" db="EMBL/GenBank/DDBJ databases">
        <title>Caerostris extrusa draft genome.</title>
        <authorList>
            <person name="Kono N."/>
            <person name="Arakawa K."/>
        </authorList>
    </citation>
    <scope>NUCLEOTIDE SEQUENCE [LARGE SCALE GENOMIC DNA]</scope>
</reference>
<evidence type="ECO:0000256" key="1">
    <source>
        <dbReference type="SAM" id="MobiDB-lite"/>
    </source>
</evidence>
<feature type="region of interest" description="Disordered" evidence="1">
    <location>
        <begin position="109"/>
        <end position="133"/>
    </location>
</feature>
<organism evidence="3 4">
    <name type="scientific">Caerostris extrusa</name>
    <name type="common">Bark spider</name>
    <name type="synonym">Caerostris bankana</name>
    <dbReference type="NCBI Taxonomy" id="172846"/>
    <lineage>
        <taxon>Eukaryota</taxon>
        <taxon>Metazoa</taxon>
        <taxon>Ecdysozoa</taxon>
        <taxon>Arthropoda</taxon>
        <taxon>Chelicerata</taxon>
        <taxon>Arachnida</taxon>
        <taxon>Araneae</taxon>
        <taxon>Araneomorphae</taxon>
        <taxon>Entelegynae</taxon>
        <taxon>Araneoidea</taxon>
        <taxon>Araneidae</taxon>
        <taxon>Caerostris</taxon>
    </lineage>
</organism>
<evidence type="ECO:0000313" key="4">
    <source>
        <dbReference type="Proteomes" id="UP001054945"/>
    </source>
</evidence>
<name>A0AAV4X6R1_CAEEX</name>
<feature type="compositionally biased region" description="Low complexity" evidence="1">
    <location>
        <begin position="109"/>
        <end position="119"/>
    </location>
</feature>
<dbReference type="EMBL" id="BPLR01017308">
    <property type="protein sequence ID" value="GIY90272.1"/>
    <property type="molecule type" value="Genomic_DNA"/>
</dbReference>
<evidence type="ECO:0000256" key="2">
    <source>
        <dbReference type="SAM" id="Phobius"/>
    </source>
</evidence>
<keyword evidence="4" id="KW-1185">Reference proteome</keyword>
<accession>A0AAV4X6R1</accession>
<gene>
    <name evidence="3" type="ORF">CEXT_232551</name>
</gene>
<dbReference type="Proteomes" id="UP001054945">
    <property type="component" value="Unassembled WGS sequence"/>
</dbReference>
<protein>
    <submittedName>
        <fullName evidence="3">Uncharacterized protein</fullName>
    </submittedName>
</protein>
<keyword evidence="2" id="KW-1133">Transmembrane helix</keyword>
<keyword evidence="2" id="KW-0472">Membrane</keyword>
<dbReference type="AlphaFoldDB" id="A0AAV4X6R1"/>
<feature type="transmembrane region" description="Helical" evidence="2">
    <location>
        <begin position="58"/>
        <end position="75"/>
    </location>
</feature>
<keyword evidence="2" id="KW-0812">Transmembrane</keyword>
<evidence type="ECO:0000313" key="3">
    <source>
        <dbReference type="EMBL" id="GIY90272.1"/>
    </source>
</evidence>
<proteinExistence type="predicted"/>